<gene>
    <name evidence="1" type="ORF">V0288_07640</name>
</gene>
<organism evidence="1 2">
    <name type="scientific">Pannus brasiliensis CCIBt3594</name>
    <dbReference type="NCBI Taxonomy" id="1427578"/>
    <lineage>
        <taxon>Bacteria</taxon>
        <taxon>Bacillati</taxon>
        <taxon>Cyanobacteriota</taxon>
        <taxon>Cyanophyceae</taxon>
        <taxon>Oscillatoriophycideae</taxon>
        <taxon>Chroococcales</taxon>
        <taxon>Microcystaceae</taxon>
        <taxon>Pannus</taxon>
    </lineage>
</organism>
<comment type="caution">
    <text evidence="1">The sequence shown here is derived from an EMBL/GenBank/DDBJ whole genome shotgun (WGS) entry which is preliminary data.</text>
</comment>
<evidence type="ECO:0000313" key="2">
    <source>
        <dbReference type="Proteomes" id="UP001328733"/>
    </source>
</evidence>
<proteinExistence type="predicted"/>
<dbReference type="AlphaFoldDB" id="A0AAW9QVJ2"/>
<keyword evidence="2" id="KW-1185">Reference proteome</keyword>
<dbReference type="EMBL" id="JBAFSM010000011">
    <property type="protein sequence ID" value="MEG3436989.1"/>
    <property type="molecule type" value="Genomic_DNA"/>
</dbReference>
<protein>
    <submittedName>
        <fullName evidence="1">Uncharacterized protein</fullName>
    </submittedName>
</protein>
<dbReference type="RefSeq" id="WP_332864464.1">
    <property type="nucleotide sequence ID" value="NZ_JBAFSM010000011.1"/>
</dbReference>
<reference evidence="1 2" key="1">
    <citation type="submission" date="2024-01" db="EMBL/GenBank/DDBJ databases">
        <title>Genomic insights into the taxonomy and metabolism of the cyanobacterium Pannus brasiliensis CCIBt3594.</title>
        <authorList>
            <person name="Machado M."/>
            <person name="Botero N.B."/>
            <person name="Andreote A.P.D."/>
            <person name="Feitosa A.M.T."/>
            <person name="Popin R."/>
            <person name="Sivonen K."/>
            <person name="Fiore M.F."/>
        </authorList>
    </citation>
    <scope>NUCLEOTIDE SEQUENCE [LARGE SCALE GENOMIC DNA]</scope>
    <source>
        <strain evidence="1 2">CCIBt3594</strain>
    </source>
</reference>
<sequence>MITVDDAKISALEFLTGEWELSEIDRAWLEVLDARLLNNGRWYVVEIGVKDLPDKWVLQIYEEGNCDPCYTFVSPYKDGDISAGLESLPESLSIALQEERNGHI</sequence>
<evidence type="ECO:0000313" key="1">
    <source>
        <dbReference type="EMBL" id="MEG3436989.1"/>
    </source>
</evidence>
<accession>A0AAW9QVJ2</accession>
<name>A0AAW9QVJ2_9CHRO</name>
<dbReference type="Proteomes" id="UP001328733">
    <property type="component" value="Unassembled WGS sequence"/>
</dbReference>